<evidence type="ECO:0000259" key="4">
    <source>
        <dbReference type="Pfam" id="PF07687"/>
    </source>
</evidence>
<dbReference type="PANTHER" id="PTHR43270">
    <property type="entry name" value="BETA-ALA-HIS DIPEPTIDASE"/>
    <property type="match status" value="1"/>
</dbReference>
<feature type="domain" description="Peptidase M20 dimerisation" evidence="4">
    <location>
        <begin position="194"/>
        <end position="353"/>
    </location>
</feature>
<dbReference type="Pfam" id="PF01546">
    <property type="entry name" value="Peptidase_M20"/>
    <property type="match status" value="1"/>
</dbReference>
<dbReference type="Proteomes" id="UP000001887">
    <property type="component" value="Chromosome"/>
</dbReference>
<dbReference type="Gene3D" id="3.40.630.10">
    <property type="entry name" value="Zn peptidases"/>
    <property type="match status" value="1"/>
</dbReference>
<evidence type="ECO:0000313" key="5">
    <source>
        <dbReference type="EMBL" id="ADB17077.1"/>
    </source>
</evidence>
<evidence type="ECO:0000313" key="6">
    <source>
        <dbReference type="Proteomes" id="UP000001887"/>
    </source>
</evidence>
<proteinExistence type="predicted"/>
<dbReference type="PANTHER" id="PTHR43270:SF12">
    <property type="entry name" value="SUCCINYL-DIAMINOPIMELATE DESUCCINYLASE"/>
    <property type="match status" value="1"/>
</dbReference>
<accession>D2R4L1</accession>
<dbReference type="HOGENOM" id="CLU_029469_2_1_0"/>
<dbReference type="EMBL" id="CP001848">
    <property type="protein sequence ID" value="ADB17077.1"/>
    <property type="molecule type" value="Genomic_DNA"/>
</dbReference>
<dbReference type="InterPro" id="IPR011650">
    <property type="entry name" value="Peptidase_M20_dimer"/>
</dbReference>
<organism evidence="5 6">
    <name type="scientific">Pirellula staleyi (strain ATCC 27377 / DSM 6068 / ICPB 4128)</name>
    <name type="common">Pirella staleyi</name>
    <dbReference type="NCBI Taxonomy" id="530564"/>
    <lineage>
        <taxon>Bacteria</taxon>
        <taxon>Pseudomonadati</taxon>
        <taxon>Planctomycetota</taxon>
        <taxon>Planctomycetia</taxon>
        <taxon>Pirellulales</taxon>
        <taxon>Pirellulaceae</taxon>
        <taxon>Pirellula</taxon>
    </lineage>
</organism>
<evidence type="ECO:0000256" key="2">
    <source>
        <dbReference type="ARBA" id="ARBA00022723"/>
    </source>
</evidence>
<dbReference type="GO" id="GO:0046872">
    <property type="term" value="F:metal ion binding"/>
    <property type="evidence" value="ECO:0007669"/>
    <property type="project" value="UniProtKB-KW"/>
</dbReference>
<dbReference type="KEGG" id="psl:Psta_2407"/>
<evidence type="ECO:0000256" key="3">
    <source>
        <dbReference type="ARBA" id="ARBA00022801"/>
    </source>
</evidence>
<sequence length="456" mass="49432">MDQVARFVLDNANAFEDKLCELLRIASVSADSKYHGEVRRAADWVADLFRSMGLATETIPTIGQPLVYAESPPVPGKPVVLVYGHYDVQPPDPLAEWTSPPFEPTKRNGNIYARGATDDKGQMITHLLSTMSWLKTVGQLPIQIKFLIEGEEECGSEGIYDYLTKPGVKEKLAADVVVISDTSQFGPGRPAITYGLRGIAYYELKLQGPKQDLHSGTFGGGVTNPAKALAFMMNALTDESGRVQVPGFYDDVLPVTERERDELAKLPFSEAAFAKQLGVAALSGEEGYTTLERRWCRPSFDINGLTSGYQGEGAKTVLPAKASAKFSFRLVPNQDPTKITPALEAFLKSKCPAGIQMELVDMHGAPGCVTSLESPFVAAAAKAIEHGFGTPPVFIREGGSIPIVTRFAQLLGADTLLLGWGLDDDNTHSPNEKFCLADFHRGILASSHLWNELASL</sequence>
<dbReference type="GO" id="GO:0008233">
    <property type="term" value="F:peptidase activity"/>
    <property type="evidence" value="ECO:0007669"/>
    <property type="project" value="UniProtKB-KW"/>
</dbReference>
<dbReference type="InterPro" id="IPR051458">
    <property type="entry name" value="Cyt/Met_Dipeptidase"/>
</dbReference>
<dbReference type="NCBIfam" id="NF005914">
    <property type="entry name" value="PRK07907.1"/>
    <property type="match status" value="1"/>
</dbReference>
<gene>
    <name evidence="5" type="ordered locus">Psta_2407</name>
</gene>
<keyword evidence="1" id="KW-0645">Protease</keyword>
<dbReference type="NCBIfam" id="NF006053">
    <property type="entry name" value="PRK08201.1"/>
    <property type="match status" value="1"/>
</dbReference>
<dbReference type="STRING" id="530564.Psta_2407"/>
<reference evidence="5 6" key="1">
    <citation type="journal article" date="2009" name="Stand. Genomic Sci.">
        <title>Complete genome sequence of Pirellula staleyi type strain (ATCC 27377).</title>
        <authorList>
            <person name="Clum A."/>
            <person name="Tindall B.J."/>
            <person name="Sikorski J."/>
            <person name="Ivanova N."/>
            <person name="Mavrommatis K."/>
            <person name="Lucas S."/>
            <person name="Glavina del Rio T."/>
            <person name="Nolan M."/>
            <person name="Chen F."/>
            <person name="Tice H."/>
            <person name="Pitluck S."/>
            <person name="Cheng J.F."/>
            <person name="Chertkov O."/>
            <person name="Brettin T."/>
            <person name="Han C."/>
            <person name="Detter J.C."/>
            <person name="Kuske C."/>
            <person name="Bruce D."/>
            <person name="Goodwin L."/>
            <person name="Ovchinikova G."/>
            <person name="Pati A."/>
            <person name="Mikhailova N."/>
            <person name="Chen A."/>
            <person name="Palaniappan K."/>
            <person name="Land M."/>
            <person name="Hauser L."/>
            <person name="Chang Y.J."/>
            <person name="Jeffries C.D."/>
            <person name="Chain P."/>
            <person name="Rohde M."/>
            <person name="Goker M."/>
            <person name="Bristow J."/>
            <person name="Eisen J.A."/>
            <person name="Markowitz V."/>
            <person name="Hugenholtz P."/>
            <person name="Kyrpides N.C."/>
            <person name="Klenk H.P."/>
            <person name="Lapidus A."/>
        </authorList>
    </citation>
    <scope>NUCLEOTIDE SEQUENCE [LARGE SCALE GENOMIC DNA]</scope>
    <source>
        <strain evidence="6">ATCC 27377 / DSM 6068 / ICPB 4128</strain>
    </source>
</reference>
<dbReference type="Pfam" id="PF07687">
    <property type="entry name" value="M20_dimer"/>
    <property type="match status" value="1"/>
</dbReference>
<dbReference type="eggNOG" id="COG0624">
    <property type="taxonomic scope" value="Bacteria"/>
</dbReference>
<dbReference type="Gene3D" id="3.30.70.360">
    <property type="match status" value="1"/>
</dbReference>
<dbReference type="NCBIfam" id="NF006579">
    <property type="entry name" value="PRK09104.1"/>
    <property type="match status" value="1"/>
</dbReference>
<name>D2R4L1_PIRSD</name>
<keyword evidence="6" id="KW-1185">Reference proteome</keyword>
<dbReference type="OrthoDB" id="9761532at2"/>
<protein>
    <submittedName>
        <fullName evidence="5">Peptidase M20</fullName>
    </submittedName>
</protein>
<dbReference type="SUPFAM" id="SSF53187">
    <property type="entry name" value="Zn-dependent exopeptidases"/>
    <property type="match status" value="1"/>
</dbReference>
<dbReference type="InterPro" id="IPR002933">
    <property type="entry name" value="Peptidase_M20"/>
</dbReference>
<evidence type="ECO:0000256" key="1">
    <source>
        <dbReference type="ARBA" id="ARBA00022670"/>
    </source>
</evidence>
<keyword evidence="3" id="KW-0378">Hydrolase</keyword>
<dbReference type="GO" id="GO:0006508">
    <property type="term" value="P:proteolysis"/>
    <property type="evidence" value="ECO:0007669"/>
    <property type="project" value="UniProtKB-KW"/>
</dbReference>
<dbReference type="AlphaFoldDB" id="D2R4L1"/>
<keyword evidence="2" id="KW-0479">Metal-binding</keyword>